<keyword evidence="1" id="KW-1133">Transmembrane helix</keyword>
<accession>A0AAN0LWA0</accession>
<proteinExistence type="predicted"/>
<protein>
    <submittedName>
        <fullName evidence="2">Uncharacterized protein</fullName>
    </submittedName>
</protein>
<organism evidence="2">
    <name type="scientific">Nesodiprion zhejiangensis nucleopolyhedrovirus</name>
    <dbReference type="NCBI Taxonomy" id="3135970"/>
    <lineage>
        <taxon>Viruses</taxon>
        <taxon>Viruses incertae sedis</taxon>
        <taxon>Naldaviricetes</taxon>
        <taxon>Lefavirales</taxon>
        <taxon>Baculoviridae</taxon>
    </lineage>
</organism>
<name>A0AAN0LWA0_9BACU</name>
<gene>
    <name evidence="2" type="ORF">NezhNPV_ORF71</name>
</gene>
<dbReference type="EMBL" id="OR723730">
    <property type="protein sequence ID" value="WYD57116.1"/>
    <property type="molecule type" value="Genomic_DNA"/>
</dbReference>
<reference evidence="2" key="1">
    <citation type="submission" date="2023-10" db="EMBL/GenBank/DDBJ databases">
        <authorList>
            <person name="Wang Q."/>
        </authorList>
    </citation>
    <scope>NUCLEOTIDE SEQUENCE</scope>
    <source>
        <strain evidence="2">BJZYA2014</strain>
    </source>
</reference>
<sequence length="71" mass="8359">MDTDQSQTFIKKISQNDRKLFYYQLLTLGYAMLIVTLLLVVSLIWIVYKENDIKIDNAKNYIDNLQGVQNE</sequence>
<keyword evidence="1" id="KW-0472">Membrane</keyword>
<evidence type="ECO:0000256" key="1">
    <source>
        <dbReference type="SAM" id="Phobius"/>
    </source>
</evidence>
<feature type="transmembrane region" description="Helical" evidence="1">
    <location>
        <begin position="21"/>
        <end position="48"/>
    </location>
</feature>
<evidence type="ECO:0000313" key="2">
    <source>
        <dbReference type="EMBL" id="WYD57116.1"/>
    </source>
</evidence>
<keyword evidence="1" id="KW-0812">Transmembrane</keyword>